<protein>
    <submittedName>
        <fullName evidence="13">10451_t:CDS:1</fullName>
    </submittedName>
</protein>
<comment type="caution">
    <text evidence="13">The sequence shown here is derived from an EMBL/GenBank/DDBJ whole genome shotgun (WGS) entry which is preliminary data.</text>
</comment>
<keyword evidence="9" id="KW-0408">Iron</keyword>
<dbReference type="Pfam" id="PF03188">
    <property type="entry name" value="Cytochrom_B561"/>
    <property type="match status" value="1"/>
</dbReference>
<accession>A0A9N9P3J2</accession>
<evidence type="ECO:0000256" key="11">
    <source>
        <dbReference type="SAM" id="Phobius"/>
    </source>
</evidence>
<dbReference type="PANTHER" id="PTHR15422:SF45">
    <property type="entry name" value="CYTOCHROME B561 DOMAIN-CONTAINING PROTEIN"/>
    <property type="match status" value="1"/>
</dbReference>
<dbReference type="InterPro" id="IPR045150">
    <property type="entry name" value="CYB561D1/2"/>
</dbReference>
<evidence type="ECO:0000256" key="6">
    <source>
        <dbReference type="ARBA" id="ARBA00022723"/>
    </source>
</evidence>
<keyword evidence="10 11" id="KW-0472">Membrane</keyword>
<dbReference type="GO" id="GO:0046872">
    <property type="term" value="F:metal ion binding"/>
    <property type="evidence" value="ECO:0007669"/>
    <property type="project" value="UniProtKB-KW"/>
</dbReference>
<evidence type="ECO:0000256" key="10">
    <source>
        <dbReference type="ARBA" id="ARBA00023136"/>
    </source>
</evidence>
<keyword evidence="14" id="KW-1185">Reference proteome</keyword>
<evidence type="ECO:0000256" key="8">
    <source>
        <dbReference type="ARBA" id="ARBA00022989"/>
    </source>
</evidence>
<evidence type="ECO:0000256" key="5">
    <source>
        <dbReference type="ARBA" id="ARBA00022692"/>
    </source>
</evidence>
<feature type="domain" description="Cytochrome b561" evidence="12">
    <location>
        <begin position="70"/>
        <end position="192"/>
    </location>
</feature>
<dbReference type="PANTHER" id="PTHR15422">
    <property type="entry name" value="OS05G0565100 PROTEIN"/>
    <property type="match status" value="1"/>
</dbReference>
<dbReference type="GO" id="GO:0016020">
    <property type="term" value="C:membrane"/>
    <property type="evidence" value="ECO:0007669"/>
    <property type="project" value="UniProtKB-SubCell"/>
</dbReference>
<evidence type="ECO:0000256" key="3">
    <source>
        <dbReference type="ARBA" id="ARBA00022448"/>
    </source>
</evidence>
<evidence type="ECO:0000256" key="7">
    <source>
        <dbReference type="ARBA" id="ARBA00022982"/>
    </source>
</evidence>
<dbReference type="SMART" id="SM00665">
    <property type="entry name" value="B561"/>
    <property type="match status" value="1"/>
</dbReference>
<name>A0A9N9P3J2_9GLOM</name>
<evidence type="ECO:0000256" key="4">
    <source>
        <dbReference type="ARBA" id="ARBA00022617"/>
    </source>
</evidence>
<evidence type="ECO:0000313" key="14">
    <source>
        <dbReference type="Proteomes" id="UP000789759"/>
    </source>
</evidence>
<dbReference type="AlphaFoldDB" id="A0A9N9P3J2"/>
<proteinExistence type="predicted"/>
<dbReference type="Gene3D" id="1.20.120.1770">
    <property type="match status" value="1"/>
</dbReference>
<dbReference type="InterPro" id="IPR006593">
    <property type="entry name" value="Cyt_b561/ferric_Rdtase_TM"/>
</dbReference>
<comment type="subcellular location">
    <subcellularLocation>
        <location evidence="2">Membrane</location>
        <topology evidence="2">Multi-pass membrane protein</topology>
    </subcellularLocation>
</comment>
<feature type="transmembrane region" description="Helical" evidence="11">
    <location>
        <begin position="107"/>
        <end position="126"/>
    </location>
</feature>
<evidence type="ECO:0000259" key="12">
    <source>
        <dbReference type="SMART" id="SM00665"/>
    </source>
</evidence>
<keyword evidence="4" id="KW-0349">Heme</keyword>
<dbReference type="Proteomes" id="UP000789759">
    <property type="component" value="Unassembled WGS sequence"/>
</dbReference>
<comment type="cofactor">
    <cofactor evidence="1">
        <name>heme b</name>
        <dbReference type="ChEBI" id="CHEBI:60344"/>
    </cofactor>
</comment>
<sequence>MVPQDSEYNPLIGHNTSEGVAQHGNIPTPTGPTKFNMAFVSFLFASCGALLFAGTVWYITSNAEHTFFIWHPTLMALTLLMATFGILILQTTAKQGERNVGLNWHKLFQTVTFFAIIAGFTIIITYKNNNNKDHSGLCTFSFILLQTTFGSILANFPGVVGGASKAVRMYKYHRFSGYFLLALIYITALGGTQADWTIQHFDHLWVWLTASVLVLVGIAGRTKA</sequence>
<feature type="transmembrane region" description="Helical" evidence="11">
    <location>
        <begin position="37"/>
        <end position="60"/>
    </location>
</feature>
<feature type="transmembrane region" description="Helical" evidence="11">
    <location>
        <begin position="175"/>
        <end position="192"/>
    </location>
</feature>
<gene>
    <name evidence="13" type="ORF">CPELLU_LOCUS16402</name>
</gene>
<keyword evidence="8 11" id="KW-1133">Transmembrane helix</keyword>
<dbReference type="OrthoDB" id="432881at2759"/>
<keyword evidence="3" id="KW-0813">Transport</keyword>
<evidence type="ECO:0000313" key="13">
    <source>
        <dbReference type="EMBL" id="CAG8781255.1"/>
    </source>
</evidence>
<keyword evidence="6" id="KW-0479">Metal-binding</keyword>
<evidence type="ECO:0000256" key="2">
    <source>
        <dbReference type="ARBA" id="ARBA00004141"/>
    </source>
</evidence>
<feature type="non-terminal residue" evidence="13">
    <location>
        <position position="224"/>
    </location>
</feature>
<reference evidence="13" key="1">
    <citation type="submission" date="2021-06" db="EMBL/GenBank/DDBJ databases">
        <authorList>
            <person name="Kallberg Y."/>
            <person name="Tangrot J."/>
            <person name="Rosling A."/>
        </authorList>
    </citation>
    <scope>NUCLEOTIDE SEQUENCE</scope>
    <source>
        <strain evidence="13">FL966</strain>
    </source>
</reference>
<dbReference type="GO" id="GO:0140575">
    <property type="term" value="F:transmembrane monodehydroascorbate reductase activity"/>
    <property type="evidence" value="ECO:0007669"/>
    <property type="project" value="InterPro"/>
</dbReference>
<dbReference type="EMBL" id="CAJVQA010024136">
    <property type="protein sequence ID" value="CAG8781255.1"/>
    <property type="molecule type" value="Genomic_DNA"/>
</dbReference>
<feature type="transmembrane region" description="Helical" evidence="11">
    <location>
        <begin position="67"/>
        <end position="87"/>
    </location>
</feature>
<keyword evidence="5 11" id="KW-0812">Transmembrane</keyword>
<evidence type="ECO:0000256" key="1">
    <source>
        <dbReference type="ARBA" id="ARBA00001970"/>
    </source>
</evidence>
<organism evidence="13 14">
    <name type="scientific">Cetraspora pellucida</name>
    <dbReference type="NCBI Taxonomy" id="1433469"/>
    <lineage>
        <taxon>Eukaryota</taxon>
        <taxon>Fungi</taxon>
        <taxon>Fungi incertae sedis</taxon>
        <taxon>Mucoromycota</taxon>
        <taxon>Glomeromycotina</taxon>
        <taxon>Glomeromycetes</taxon>
        <taxon>Diversisporales</taxon>
        <taxon>Gigasporaceae</taxon>
        <taxon>Cetraspora</taxon>
    </lineage>
</organism>
<keyword evidence="7" id="KW-0249">Electron transport</keyword>
<evidence type="ECO:0000256" key="9">
    <source>
        <dbReference type="ARBA" id="ARBA00023004"/>
    </source>
</evidence>
<feature type="transmembrane region" description="Helical" evidence="11">
    <location>
        <begin position="204"/>
        <end position="220"/>
    </location>
</feature>